<proteinExistence type="predicted"/>
<dbReference type="EMBL" id="HG529683">
    <property type="protein sequence ID" value="CDI56344.1"/>
    <property type="molecule type" value="Genomic_DNA"/>
</dbReference>
<sequence length="62" mass="6628">MESSAPSGRVGVVEDDDDKRERMEDFVPKSGDDEAGCARVKTRADGEEELRVMVVAATVGTA</sequence>
<evidence type="ECO:0000256" key="1">
    <source>
        <dbReference type="SAM" id="MobiDB-lite"/>
    </source>
</evidence>
<feature type="region of interest" description="Disordered" evidence="1">
    <location>
        <begin position="1"/>
        <end position="21"/>
    </location>
</feature>
<accession>A0A077RDW3</accession>
<reference evidence="2" key="1">
    <citation type="journal article" date="2014" name="Genome Biol. Evol.">
        <title>Gene Loss Rather Than Gene Gain Is Associated with a Host Jump from Monocots to Dicots in the Smut Fungus Melanopsichium pennsylvanicum.</title>
        <authorList>
            <person name="Sharma R."/>
            <person name="Mishra B."/>
            <person name="Runge F."/>
            <person name="Thines M."/>
        </authorList>
    </citation>
    <scope>NUCLEOTIDE SEQUENCE</scope>
    <source>
        <strain evidence="2">4</strain>
    </source>
</reference>
<evidence type="ECO:0000313" key="2">
    <source>
        <dbReference type="EMBL" id="CDI56344.1"/>
    </source>
</evidence>
<name>A0A077RDW3_9BASI</name>
<dbReference type="AlphaFoldDB" id="A0A077RDW3"/>
<protein>
    <submittedName>
        <fullName evidence="2">Uncharacterized protein</fullName>
    </submittedName>
</protein>
<organism evidence="2">
    <name type="scientific">Melanopsichium pennsylvanicum 4</name>
    <dbReference type="NCBI Taxonomy" id="1398559"/>
    <lineage>
        <taxon>Eukaryota</taxon>
        <taxon>Fungi</taxon>
        <taxon>Dikarya</taxon>
        <taxon>Basidiomycota</taxon>
        <taxon>Ustilaginomycotina</taxon>
        <taxon>Ustilaginomycetes</taxon>
        <taxon>Ustilaginales</taxon>
        <taxon>Ustilaginaceae</taxon>
        <taxon>Melanopsichium</taxon>
    </lineage>
</organism>